<evidence type="ECO:0000256" key="9">
    <source>
        <dbReference type="ARBA" id="ARBA00023136"/>
    </source>
</evidence>
<dbReference type="InterPro" id="IPR035906">
    <property type="entry name" value="MetI-like_sf"/>
</dbReference>
<evidence type="ECO:0000256" key="6">
    <source>
        <dbReference type="ARBA" id="ARBA00022597"/>
    </source>
</evidence>
<keyword evidence="8 11" id="KW-1133">Transmembrane helix</keyword>
<evidence type="ECO:0000256" key="11">
    <source>
        <dbReference type="RuleBase" id="RU363032"/>
    </source>
</evidence>
<dbReference type="Pfam" id="PF00528">
    <property type="entry name" value="BPD_transp_1"/>
    <property type="match status" value="1"/>
</dbReference>
<keyword evidence="5" id="KW-1003">Cell membrane</keyword>
<accession>A0ABQ5W6J3</accession>
<reference evidence="14" key="1">
    <citation type="journal article" date="2019" name="Int. J. Syst. Evol. Microbiol.">
        <title>The Global Catalogue of Microorganisms (GCM) 10K type strain sequencing project: providing services to taxonomists for standard genome sequencing and annotation.</title>
        <authorList>
            <consortium name="The Broad Institute Genomics Platform"/>
            <consortium name="The Broad Institute Genome Sequencing Center for Infectious Disease"/>
            <person name="Wu L."/>
            <person name="Ma J."/>
        </authorList>
    </citation>
    <scope>NUCLEOTIDE SEQUENCE [LARGE SCALE GENOMIC DNA]</scope>
    <source>
        <strain evidence="14">NBRC 112416</strain>
    </source>
</reference>
<dbReference type="RefSeq" id="WP_284340817.1">
    <property type="nucleotide sequence ID" value="NZ_BSNS01000011.1"/>
</dbReference>
<evidence type="ECO:0000256" key="2">
    <source>
        <dbReference type="ARBA" id="ARBA00004651"/>
    </source>
</evidence>
<evidence type="ECO:0000313" key="14">
    <source>
        <dbReference type="Proteomes" id="UP001156691"/>
    </source>
</evidence>
<comment type="caution">
    <text evidence="13">The sequence shown here is derived from an EMBL/GenBank/DDBJ whole genome shotgun (WGS) entry which is preliminary data.</text>
</comment>
<dbReference type="PANTHER" id="PTHR32243:SF50">
    <property type="entry name" value="MALTOSE_MALTODEXTRIN TRANSPORT SYSTEM PERMEASE PROTEIN MALG"/>
    <property type="match status" value="1"/>
</dbReference>
<evidence type="ECO:0000256" key="8">
    <source>
        <dbReference type="ARBA" id="ARBA00022989"/>
    </source>
</evidence>
<feature type="transmembrane region" description="Helical" evidence="11">
    <location>
        <begin position="26"/>
        <end position="51"/>
    </location>
</feature>
<protein>
    <recommendedName>
        <fullName evidence="10">Maltose/maltodextrin transport system permease protein MalG</fullName>
    </recommendedName>
</protein>
<dbReference type="SUPFAM" id="SSF161098">
    <property type="entry name" value="MetI-like"/>
    <property type="match status" value="1"/>
</dbReference>
<comment type="function">
    <text evidence="1">Part of the ABC transporter complex MalEFGK involved in maltose/maltodextrin import. Probably responsible for the translocation of the substrate across the membrane.</text>
</comment>
<dbReference type="EMBL" id="BSNS01000011">
    <property type="protein sequence ID" value="GLQ55406.1"/>
    <property type="molecule type" value="Genomic_DNA"/>
</dbReference>
<feature type="transmembrane region" description="Helical" evidence="11">
    <location>
        <begin position="263"/>
        <end position="285"/>
    </location>
</feature>
<feature type="transmembrane region" description="Helical" evidence="11">
    <location>
        <begin position="95"/>
        <end position="117"/>
    </location>
</feature>
<dbReference type="CDD" id="cd06261">
    <property type="entry name" value="TM_PBP2"/>
    <property type="match status" value="1"/>
</dbReference>
<name>A0ABQ5W6J3_9HYPH</name>
<proteinExistence type="inferred from homology"/>
<dbReference type="Proteomes" id="UP001156691">
    <property type="component" value="Unassembled WGS sequence"/>
</dbReference>
<sequence>MALAMTTAAERPGLLRRFAAMSKTDMITRIVIVAVTLALLFYILLPVYWMLKSSFQPNAEVRALPPIWVPQDPTLQPYTNANRLIPMWRYVGNSLLVSFTASAIATVIASSAAYVLARFRFPGATLILGLILLTNLIPPITRIFPVYFFIQNLGLLNSYVGLIFAYVGFSLPFAVLMLRGYFETAAPPELEEAALIDGCGYFEAFWRVILPVCLPGIAAVGIFTFLNAWNDFLWASLLLNQGEMKTIQVGIGDFAQEGGGVQYVNAFMAACVVATIPALVLFVFVQRWLVGGLTAGSVKT</sequence>
<evidence type="ECO:0000256" key="1">
    <source>
        <dbReference type="ARBA" id="ARBA00002264"/>
    </source>
</evidence>
<feature type="domain" description="ABC transmembrane type-1" evidence="12">
    <location>
        <begin position="91"/>
        <end position="285"/>
    </location>
</feature>
<comment type="similarity">
    <text evidence="3">Belongs to the binding-protein-dependent transport system permease family. MalFG subfamily.</text>
</comment>
<keyword evidence="14" id="KW-1185">Reference proteome</keyword>
<evidence type="ECO:0000256" key="4">
    <source>
        <dbReference type="ARBA" id="ARBA00022448"/>
    </source>
</evidence>
<keyword evidence="6" id="KW-0762">Sugar transport</keyword>
<dbReference type="PROSITE" id="PS50928">
    <property type="entry name" value="ABC_TM1"/>
    <property type="match status" value="1"/>
</dbReference>
<dbReference type="PANTHER" id="PTHR32243">
    <property type="entry name" value="MALTOSE TRANSPORT SYSTEM PERMEASE-RELATED"/>
    <property type="match status" value="1"/>
</dbReference>
<feature type="transmembrane region" description="Helical" evidence="11">
    <location>
        <begin position="208"/>
        <end position="229"/>
    </location>
</feature>
<keyword evidence="4 11" id="KW-0813">Transport</keyword>
<dbReference type="InterPro" id="IPR000515">
    <property type="entry name" value="MetI-like"/>
</dbReference>
<comment type="subcellular location">
    <subcellularLocation>
        <location evidence="2 11">Cell membrane</location>
        <topology evidence="2 11">Multi-pass membrane protein</topology>
    </subcellularLocation>
</comment>
<dbReference type="Gene3D" id="1.10.3720.10">
    <property type="entry name" value="MetI-like"/>
    <property type="match status" value="1"/>
</dbReference>
<evidence type="ECO:0000256" key="5">
    <source>
        <dbReference type="ARBA" id="ARBA00022475"/>
    </source>
</evidence>
<feature type="transmembrane region" description="Helical" evidence="11">
    <location>
        <begin position="156"/>
        <end position="178"/>
    </location>
</feature>
<keyword evidence="7 11" id="KW-0812">Transmembrane</keyword>
<keyword evidence="9 11" id="KW-0472">Membrane</keyword>
<gene>
    <name evidence="13" type="ORF">GCM10010862_26650</name>
</gene>
<evidence type="ECO:0000256" key="10">
    <source>
        <dbReference type="ARBA" id="ARBA00041109"/>
    </source>
</evidence>
<evidence type="ECO:0000256" key="3">
    <source>
        <dbReference type="ARBA" id="ARBA00009047"/>
    </source>
</evidence>
<dbReference type="InterPro" id="IPR050901">
    <property type="entry name" value="BP-dep_ABC_trans_perm"/>
</dbReference>
<evidence type="ECO:0000256" key="7">
    <source>
        <dbReference type="ARBA" id="ARBA00022692"/>
    </source>
</evidence>
<evidence type="ECO:0000313" key="13">
    <source>
        <dbReference type="EMBL" id="GLQ55406.1"/>
    </source>
</evidence>
<organism evidence="13 14">
    <name type="scientific">Devosia nitrariae</name>
    <dbReference type="NCBI Taxonomy" id="2071872"/>
    <lineage>
        <taxon>Bacteria</taxon>
        <taxon>Pseudomonadati</taxon>
        <taxon>Pseudomonadota</taxon>
        <taxon>Alphaproteobacteria</taxon>
        <taxon>Hyphomicrobiales</taxon>
        <taxon>Devosiaceae</taxon>
        <taxon>Devosia</taxon>
    </lineage>
</organism>
<evidence type="ECO:0000259" key="12">
    <source>
        <dbReference type="PROSITE" id="PS50928"/>
    </source>
</evidence>
<feature type="transmembrane region" description="Helical" evidence="11">
    <location>
        <begin position="124"/>
        <end position="150"/>
    </location>
</feature>